<feature type="transmembrane region" description="Helical" evidence="7">
    <location>
        <begin position="220"/>
        <end position="240"/>
    </location>
</feature>
<dbReference type="KEGG" id="tps:THAPSDRAFT_12172"/>
<dbReference type="PaxDb" id="35128-Thaps12172"/>
<name>B8CGN7_THAPS</name>
<proteinExistence type="predicted"/>
<evidence type="ECO:0000256" key="1">
    <source>
        <dbReference type="ARBA" id="ARBA00004651"/>
    </source>
</evidence>
<reference evidence="8 9" key="1">
    <citation type="journal article" date="2004" name="Science">
        <title>The genome of the diatom Thalassiosira pseudonana: ecology, evolution, and metabolism.</title>
        <authorList>
            <person name="Armbrust E.V."/>
            <person name="Berges J.A."/>
            <person name="Bowler C."/>
            <person name="Green B.R."/>
            <person name="Martinez D."/>
            <person name="Putnam N.H."/>
            <person name="Zhou S."/>
            <person name="Allen A.E."/>
            <person name="Apt K.E."/>
            <person name="Bechner M."/>
            <person name="Brzezinski M.A."/>
            <person name="Chaal B.K."/>
            <person name="Chiovitti A."/>
            <person name="Davis A.K."/>
            <person name="Demarest M.S."/>
            <person name="Detter J.C."/>
            <person name="Glavina T."/>
            <person name="Goodstein D."/>
            <person name="Hadi M.Z."/>
            <person name="Hellsten U."/>
            <person name="Hildebrand M."/>
            <person name="Jenkins B.D."/>
            <person name="Jurka J."/>
            <person name="Kapitonov V.V."/>
            <person name="Kroger N."/>
            <person name="Lau W.W."/>
            <person name="Lane T.W."/>
            <person name="Larimer F.W."/>
            <person name="Lippmeier J.C."/>
            <person name="Lucas S."/>
            <person name="Medina M."/>
            <person name="Montsant A."/>
            <person name="Obornik M."/>
            <person name="Parker M.S."/>
            <person name="Palenik B."/>
            <person name="Pazour G.J."/>
            <person name="Richardson P.M."/>
            <person name="Rynearson T.A."/>
            <person name="Saito M.A."/>
            <person name="Schwartz D.C."/>
            <person name="Thamatrakoln K."/>
            <person name="Valentin K."/>
            <person name="Vardi A."/>
            <person name="Wilkerson F.P."/>
            <person name="Rokhsar D.S."/>
        </authorList>
    </citation>
    <scope>NUCLEOTIDE SEQUENCE [LARGE SCALE GENOMIC DNA]</scope>
    <source>
        <strain evidence="8 9">CCMP1335</strain>
    </source>
</reference>
<dbReference type="PANTHER" id="PTHR30269">
    <property type="entry name" value="TRANSMEMBRANE PROTEIN YFCA"/>
    <property type="match status" value="1"/>
</dbReference>
<dbReference type="GO" id="GO:0005886">
    <property type="term" value="C:plasma membrane"/>
    <property type="evidence" value="ECO:0007669"/>
    <property type="project" value="UniProtKB-SubCell"/>
</dbReference>
<accession>B8CGN7</accession>
<keyword evidence="2" id="KW-0813">Transport</keyword>
<keyword evidence="6 7" id="KW-0472">Membrane</keyword>
<keyword evidence="4 7" id="KW-0812">Transmembrane</keyword>
<gene>
    <name evidence="8" type="ORF">THAPSDRAFT_12172</name>
</gene>
<evidence type="ECO:0000256" key="2">
    <source>
        <dbReference type="ARBA" id="ARBA00022448"/>
    </source>
</evidence>
<dbReference type="InterPro" id="IPR002781">
    <property type="entry name" value="TM_pro_TauE-like"/>
</dbReference>
<keyword evidence="5 7" id="KW-1133">Transmembrane helix</keyword>
<feature type="transmembrane region" description="Helical" evidence="7">
    <location>
        <begin position="289"/>
        <end position="311"/>
    </location>
</feature>
<feature type="transmembrane region" description="Helical" evidence="7">
    <location>
        <begin position="317"/>
        <end position="335"/>
    </location>
</feature>
<dbReference type="Pfam" id="PF01925">
    <property type="entry name" value="TauE"/>
    <property type="match status" value="1"/>
</dbReference>
<dbReference type="OMA" id="LTNSMGP"/>
<evidence type="ECO:0000256" key="5">
    <source>
        <dbReference type="ARBA" id="ARBA00022989"/>
    </source>
</evidence>
<evidence type="ECO:0000256" key="6">
    <source>
        <dbReference type="ARBA" id="ARBA00023136"/>
    </source>
</evidence>
<dbReference type="eggNOG" id="ENOG502RWWD">
    <property type="taxonomic scope" value="Eukaryota"/>
</dbReference>
<dbReference type="Proteomes" id="UP000001449">
    <property type="component" value="Chromosome 24"/>
</dbReference>
<reference evidence="8 9" key="2">
    <citation type="journal article" date="2008" name="Nature">
        <title>The Phaeodactylum genome reveals the evolutionary history of diatom genomes.</title>
        <authorList>
            <person name="Bowler C."/>
            <person name="Allen A.E."/>
            <person name="Badger J.H."/>
            <person name="Grimwood J."/>
            <person name="Jabbari K."/>
            <person name="Kuo A."/>
            <person name="Maheswari U."/>
            <person name="Martens C."/>
            <person name="Maumus F."/>
            <person name="Otillar R.P."/>
            <person name="Rayko E."/>
            <person name="Salamov A."/>
            <person name="Vandepoele K."/>
            <person name="Beszteri B."/>
            <person name="Gruber A."/>
            <person name="Heijde M."/>
            <person name="Katinka M."/>
            <person name="Mock T."/>
            <person name="Valentin K."/>
            <person name="Verret F."/>
            <person name="Berges J.A."/>
            <person name="Brownlee C."/>
            <person name="Cadoret J.P."/>
            <person name="Chiovitti A."/>
            <person name="Choi C.J."/>
            <person name="Coesel S."/>
            <person name="De Martino A."/>
            <person name="Detter J.C."/>
            <person name="Durkin C."/>
            <person name="Falciatore A."/>
            <person name="Fournet J."/>
            <person name="Haruta M."/>
            <person name="Huysman M.J."/>
            <person name="Jenkins B.D."/>
            <person name="Jiroutova K."/>
            <person name="Jorgensen R.E."/>
            <person name="Joubert Y."/>
            <person name="Kaplan A."/>
            <person name="Kroger N."/>
            <person name="Kroth P.G."/>
            <person name="La Roche J."/>
            <person name="Lindquist E."/>
            <person name="Lommer M."/>
            <person name="Martin-Jezequel V."/>
            <person name="Lopez P.J."/>
            <person name="Lucas S."/>
            <person name="Mangogna M."/>
            <person name="McGinnis K."/>
            <person name="Medlin L.K."/>
            <person name="Montsant A."/>
            <person name="Oudot-Le Secq M.P."/>
            <person name="Napoli C."/>
            <person name="Obornik M."/>
            <person name="Parker M.S."/>
            <person name="Petit J.L."/>
            <person name="Porcel B.M."/>
            <person name="Poulsen N."/>
            <person name="Robison M."/>
            <person name="Rychlewski L."/>
            <person name="Rynearson T.A."/>
            <person name="Schmutz J."/>
            <person name="Shapiro H."/>
            <person name="Siaut M."/>
            <person name="Stanley M."/>
            <person name="Sussman M.R."/>
            <person name="Taylor A.R."/>
            <person name="Vardi A."/>
            <person name="von Dassow P."/>
            <person name="Vyverman W."/>
            <person name="Willis A."/>
            <person name="Wyrwicz L.S."/>
            <person name="Rokhsar D.S."/>
            <person name="Weissenbach J."/>
            <person name="Armbrust E.V."/>
            <person name="Green B.R."/>
            <person name="Van de Peer Y."/>
            <person name="Grigoriev I.V."/>
        </authorList>
    </citation>
    <scope>NUCLEOTIDE SEQUENCE [LARGE SCALE GENOMIC DNA]</scope>
    <source>
        <strain evidence="8 9">CCMP1335</strain>
    </source>
</reference>
<comment type="subcellular location">
    <subcellularLocation>
        <location evidence="1">Cell membrane</location>
        <topology evidence="1">Multi-pass membrane protein</topology>
    </subcellularLocation>
</comment>
<dbReference type="HOGENOM" id="CLU_817583_0_0_1"/>
<evidence type="ECO:0008006" key="10">
    <source>
        <dbReference type="Google" id="ProtNLM"/>
    </source>
</evidence>
<dbReference type="InterPro" id="IPR052017">
    <property type="entry name" value="TSUP"/>
</dbReference>
<keyword evidence="3" id="KW-1003">Cell membrane</keyword>
<protein>
    <recommendedName>
        <fullName evidence="10">Membrane transporter protein</fullName>
    </recommendedName>
</protein>
<keyword evidence="9" id="KW-1185">Reference proteome</keyword>
<feature type="transmembrane region" description="Helical" evidence="7">
    <location>
        <begin position="86"/>
        <end position="107"/>
    </location>
</feature>
<dbReference type="RefSeq" id="XP_002295332.1">
    <property type="nucleotide sequence ID" value="XM_002295296.1"/>
</dbReference>
<evidence type="ECO:0000313" key="9">
    <source>
        <dbReference type="Proteomes" id="UP000001449"/>
    </source>
</evidence>
<dbReference type="EMBL" id="CM000655">
    <property type="protein sequence ID" value="EED87398.1"/>
    <property type="molecule type" value="Genomic_DNA"/>
</dbReference>
<evidence type="ECO:0000256" key="7">
    <source>
        <dbReference type="SAM" id="Phobius"/>
    </source>
</evidence>
<sequence length="340" mass="36118">MDEYISFATSPTHLPTLLAISLLLGLGKGGVPGLATVATSATVLTAPAHIVGGLGYAVALMVPILTMIDVYAAWLHGEALDWKTVWLLLPSSVAGMVLGGLVDSYLTDQGARLLVGIILLGILALRTWKDVAIYLFPSYAIRHQLSGDTKEYKTIEAKGSDDEGDHGEEAIWLIQSSTDAEDRQHHVDVEGGVGAKQKHNTVKNTTRRKTQPSTTPTTKILWACTVGLIGGAATMLTNSMGPILNVYLLSIAELSPQSYIGTRAMFFCFLNIGKLPIRFMGGTLGVEMLPLAAGLGAVSVVGVFCAKPIMLGMDENTFVRLELGVVGFAGLRLCYMGVVS</sequence>
<dbReference type="InParanoid" id="B8CGN7"/>
<dbReference type="AlphaFoldDB" id="B8CGN7"/>
<organism evidence="8 9">
    <name type="scientific">Thalassiosira pseudonana</name>
    <name type="common">Marine diatom</name>
    <name type="synonym">Cyclotella nana</name>
    <dbReference type="NCBI Taxonomy" id="35128"/>
    <lineage>
        <taxon>Eukaryota</taxon>
        <taxon>Sar</taxon>
        <taxon>Stramenopiles</taxon>
        <taxon>Ochrophyta</taxon>
        <taxon>Bacillariophyta</taxon>
        <taxon>Coscinodiscophyceae</taxon>
        <taxon>Thalassiosirophycidae</taxon>
        <taxon>Thalassiosirales</taxon>
        <taxon>Thalassiosiraceae</taxon>
        <taxon>Thalassiosira</taxon>
    </lineage>
</organism>
<feature type="transmembrane region" description="Helical" evidence="7">
    <location>
        <begin position="113"/>
        <end position="136"/>
    </location>
</feature>
<evidence type="ECO:0000256" key="3">
    <source>
        <dbReference type="ARBA" id="ARBA00022475"/>
    </source>
</evidence>
<dbReference type="PANTHER" id="PTHR30269:SF37">
    <property type="entry name" value="MEMBRANE TRANSPORTER PROTEIN"/>
    <property type="match status" value="1"/>
</dbReference>
<feature type="transmembrane region" description="Helical" evidence="7">
    <location>
        <begin position="55"/>
        <end position="74"/>
    </location>
</feature>
<evidence type="ECO:0000313" key="8">
    <source>
        <dbReference type="EMBL" id="EED87398.1"/>
    </source>
</evidence>
<evidence type="ECO:0000256" key="4">
    <source>
        <dbReference type="ARBA" id="ARBA00022692"/>
    </source>
</evidence>
<dbReference type="GeneID" id="7451972"/>